<dbReference type="InterPro" id="IPR011006">
    <property type="entry name" value="CheY-like_superfamily"/>
</dbReference>
<accession>A0ABW5QFQ2</accession>
<protein>
    <submittedName>
        <fullName evidence="4">Response regulator</fullName>
    </submittedName>
</protein>
<name>A0ABW5QFQ2_9HYPH</name>
<dbReference type="PROSITE" id="PS50110">
    <property type="entry name" value="RESPONSE_REGULATORY"/>
    <property type="match status" value="1"/>
</dbReference>
<comment type="caution">
    <text evidence="4">The sequence shown here is derived from an EMBL/GenBank/DDBJ whole genome shotgun (WGS) entry which is preliminary data.</text>
</comment>
<dbReference type="InterPro" id="IPR001789">
    <property type="entry name" value="Sig_transdc_resp-reg_receiver"/>
</dbReference>
<gene>
    <name evidence="4" type="ORF">ACFSX5_00695</name>
</gene>
<keyword evidence="1 2" id="KW-0597">Phosphoprotein</keyword>
<dbReference type="PANTHER" id="PTHR44591:SF21">
    <property type="entry name" value="TWO-COMPONENT RESPONSE REGULATOR"/>
    <property type="match status" value="1"/>
</dbReference>
<reference evidence="5" key="1">
    <citation type="journal article" date="2019" name="Int. J. Syst. Evol. Microbiol.">
        <title>The Global Catalogue of Microorganisms (GCM) 10K type strain sequencing project: providing services to taxonomists for standard genome sequencing and annotation.</title>
        <authorList>
            <consortium name="The Broad Institute Genomics Platform"/>
            <consortium name="The Broad Institute Genome Sequencing Center for Infectious Disease"/>
            <person name="Wu L."/>
            <person name="Ma J."/>
        </authorList>
    </citation>
    <scope>NUCLEOTIDE SEQUENCE [LARGE SCALE GENOMIC DNA]</scope>
    <source>
        <strain evidence="5">CCM 7427</strain>
    </source>
</reference>
<dbReference type="Proteomes" id="UP001597521">
    <property type="component" value="Unassembled WGS sequence"/>
</dbReference>
<proteinExistence type="predicted"/>
<dbReference type="RefSeq" id="WP_386830819.1">
    <property type="nucleotide sequence ID" value="NZ_JBHUNP010000001.1"/>
</dbReference>
<dbReference type="EMBL" id="JBHUNP010000001">
    <property type="protein sequence ID" value="MFD2646306.1"/>
    <property type="molecule type" value="Genomic_DNA"/>
</dbReference>
<evidence type="ECO:0000313" key="4">
    <source>
        <dbReference type="EMBL" id="MFD2646306.1"/>
    </source>
</evidence>
<evidence type="ECO:0000256" key="2">
    <source>
        <dbReference type="PROSITE-ProRule" id="PRU00169"/>
    </source>
</evidence>
<dbReference type="PANTHER" id="PTHR44591">
    <property type="entry name" value="STRESS RESPONSE REGULATOR PROTEIN 1"/>
    <property type="match status" value="1"/>
</dbReference>
<evidence type="ECO:0000259" key="3">
    <source>
        <dbReference type="PROSITE" id="PS50110"/>
    </source>
</evidence>
<dbReference type="SMART" id="SM00448">
    <property type="entry name" value="REC"/>
    <property type="match status" value="1"/>
</dbReference>
<dbReference type="SUPFAM" id="SSF52172">
    <property type="entry name" value="CheY-like"/>
    <property type="match status" value="1"/>
</dbReference>
<feature type="domain" description="Response regulatory" evidence="3">
    <location>
        <begin position="5"/>
        <end position="120"/>
    </location>
</feature>
<organism evidence="4 5">
    <name type="scientific">Devosia albogilva</name>
    <dbReference type="NCBI Taxonomy" id="429726"/>
    <lineage>
        <taxon>Bacteria</taxon>
        <taxon>Pseudomonadati</taxon>
        <taxon>Pseudomonadota</taxon>
        <taxon>Alphaproteobacteria</taxon>
        <taxon>Hyphomicrobiales</taxon>
        <taxon>Devosiaceae</taxon>
        <taxon>Devosia</taxon>
    </lineage>
</organism>
<dbReference type="Gene3D" id="3.40.50.2300">
    <property type="match status" value="1"/>
</dbReference>
<sequence>MNTAVLLLAEDEALLLPNLEDALAEGGYDTLVVDNGIKAIEELEKDVARFRGLITDIRMGAGPSGWDVAHRARELSPTIPVIYMTGDSAADWAANGVPHSVLLQKPFAMAQLVTAISQLITQSNSIPPS</sequence>
<dbReference type="Pfam" id="PF00072">
    <property type="entry name" value="Response_reg"/>
    <property type="match status" value="1"/>
</dbReference>
<keyword evidence="5" id="KW-1185">Reference proteome</keyword>
<evidence type="ECO:0000256" key="1">
    <source>
        <dbReference type="ARBA" id="ARBA00022553"/>
    </source>
</evidence>
<feature type="modified residue" description="4-aspartylphosphate" evidence="2">
    <location>
        <position position="56"/>
    </location>
</feature>
<dbReference type="InterPro" id="IPR050595">
    <property type="entry name" value="Bact_response_regulator"/>
</dbReference>
<evidence type="ECO:0000313" key="5">
    <source>
        <dbReference type="Proteomes" id="UP001597521"/>
    </source>
</evidence>